<dbReference type="RefSeq" id="WP_238182717.1">
    <property type="nucleotide sequence ID" value="NZ_BPRB01000120.1"/>
</dbReference>
<dbReference type="EMBL" id="BPRB01000120">
    <property type="protein sequence ID" value="GJE60180.1"/>
    <property type="molecule type" value="Genomic_DNA"/>
</dbReference>
<reference evidence="1" key="2">
    <citation type="submission" date="2021-08" db="EMBL/GenBank/DDBJ databases">
        <authorList>
            <person name="Tani A."/>
            <person name="Ola A."/>
            <person name="Ogura Y."/>
            <person name="Katsura K."/>
            <person name="Hayashi T."/>
        </authorList>
    </citation>
    <scope>NUCLEOTIDE SEQUENCE</scope>
    <source>
        <strain evidence="1">DSM 23632</strain>
    </source>
</reference>
<comment type="caution">
    <text evidence="1">The sequence shown here is derived from an EMBL/GenBank/DDBJ whole genome shotgun (WGS) entry which is preliminary data.</text>
</comment>
<proteinExistence type="predicted"/>
<accession>A0ABQ4U249</accession>
<name>A0ABQ4U249_9HYPH</name>
<dbReference type="Proteomes" id="UP001055057">
    <property type="component" value="Unassembled WGS sequence"/>
</dbReference>
<protein>
    <recommendedName>
        <fullName evidence="3">PilZ domain-containing protein</fullName>
    </recommendedName>
</protein>
<keyword evidence="2" id="KW-1185">Reference proteome</keyword>
<evidence type="ECO:0000313" key="1">
    <source>
        <dbReference type="EMBL" id="GJE60180.1"/>
    </source>
</evidence>
<evidence type="ECO:0000313" key="2">
    <source>
        <dbReference type="Proteomes" id="UP001055057"/>
    </source>
</evidence>
<organism evidence="1 2">
    <name type="scientific">Methylobacterium trifolii</name>
    <dbReference type="NCBI Taxonomy" id="1003092"/>
    <lineage>
        <taxon>Bacteria</taxon>
        <taxon>Pseudomonadati</taxon>
        <taxon>Pseudomonadota</taxon>
        <taxon>Alphaproteobacteria</taxon>
        <taxon>Hyphomicrobiales</taxon>
        <taxon>Methylobacteriaceae</taxon>
        <taxon>Methylobacterium</taxon>
    </lineage>
</organism>
<gene>
    <name evidence="1" type="ORF">MPOCJGCO_2291</name>
</gene>
<evidence type="ECO:0008006" key="3">
    <source>
        <dbReference type="Google" id="ProtNLM"/>
    </source>
</evidence>
<sequence length="83" mass="9205">MTDNRRTAHRKNAFTFGALRVGGRAEAIECLIWDVSDRGAKIEVEAPDGVPDRFTLTTNAEAPPREATVTWREGRRFGVTFAA</sequence>
<reference evidence="1" key="1">
    <citation type="journal article" date="2021" name="Front. Microbiol.">
        <title>Comprehensive Comparative Genomics and Phenotyping of Methylobacterium Species.</title>
        <authorList>
            <person name="Alessa O."/>
            <person name="Ogura Y."/>
            <person name="Fujitani Y."/>
            <person name="Takami H."/>
            <person name="Hayashi T."/>
            <person name="Sahin N."/>
            <person name="Tani A."/>
        </authorList>
    </citation>
    <scope>NUCLEOTIDE SEQUENCE</scope>
    <source>
        <strain evidence="1">DSM 23632</strain>
    </source>
</reference>
<dbReference type="SUPFAM" id="SSF141371">
    <property type="entry name" value="PilZ domain-like"/>
    <property type="match status" value="1"/>
</dbReference>